<evidence type="ECO:0000256" key="2">
    <source>
        <dbReference type="ARBA" id="ARBA00022741"/>
    </source>
</evidence>
<keyword evidence="5" id="KW-1133">Transmembrane helix</keyword>
<evidence type="ECO:0000256" key="5">
    <source>
        <dbReference type="SAM" id="Phobius"/>
    </source>
</evidence>
<dbReference type="PROSITE" id="PS50011">
    <property type="entry name" value="PROTEIN_KINASE_DOM"/>
    <property type="match status" value="1"/>
</dbReference>
<keyword evidence="4" id="KW-0067">ATP-binding</keyword>
<proteinExistence type="predicted"/>
<dbReference type="Gene3D" id="3.30.200.20">
    <property type="entry name" value="Phosphorylase Kinase, domain 1"/>
    <property type="match status" value="1"/>
</dbReference>
<name>A0AAE4AMX5_9BACT</name>
<dbReference type="EMBL" id="JAUSVL010000001">
    <property type="protein sequence ID" value="MDQ0288835.1"/>
    <property type="molecule type" value="Genomic_DNA"/>
</dbReference>
<dbReference type="Gene3D" id="1.10.510.10">
    <property type="entry name" value="Transferase(Phosphotransferase) domain 1"/>
    <property type="match status" value="1"/>
</dbReference>
<dbReference type="GO" id="GO:0005524">
    <property type="term" value="F:ATP binding"/>
    <property type="evidence" value="ECO:0007669"/>
    <property type="project" value="UniProtKB-KW"/>
</dbReference>
<organism evidence="7 8">
    <name type="scientific">Oligosphaera ethanolica</name>
    <dbReference type="NCBI Taxonomy" id="760260"/>
    <lineage>
        <taxon>Bacteria</taxon>
        <taxon>Pseudomonadati</taxon>
        <taxon>Lentisphaerota</taxon>
        <taxon>Oligosphaeria</taxon>
        <taxon>Oligosphaerales</taxon>
        <taxon>Oligosphaeraceae</taxon>
        <taxon>Oligosphaera</taxon>
    </lineage>
</organism>
<keyword evidence="2" id="KW-0547">Nucleotide-binding</keyword>
<reference evidence="7" key="1">
    <citation type="submission" date="2023-07" db="EMBL/GenBank/DDBJ databases">
        <title>Genomic Encyclopedia of Type Strains, Phase IV (KMG-IV): sequencing the most valuable type-strain genomes for metagenomic binning, comparative biology and taxonomic classification.</title>
        <authorList>
            <person name="Goeker M."/>
        </authorList>
    </citation>
    <scope>NUCLEOTIDE SEQUENCE</scope>
    <source>
        <strain evidence="7">DSM 24202</strain>
    </source>
</reference>
<evidence type="ECO:0000313" key="8">
    <source>
        <dbReference type="Proteomes" id="UP001238163"/>
    </source>
</evidence>
<keyword evidence="7" id="KW-0687">Ribonucleoprotein</keyword>
<keyword evidence="3" id="KW-0418">Kinase</keyword>
<dbReference type="InterPro" id="IPR011009">
    <property type="entry name" value="Kinase-like_dom_sf"/>
</dbReference>
<dbReference type="Gene3D" id="2.20.28.160">
    <property type="match status" value="1"/>
</dbReference>
<dbReference type="GO" id="GO:0004674">
    <property type="term" value="F:protein serine/threonine kinase activity"/>
    <property type="evidence" value="ECO:0007669"/>
    <property type="project" value="TreeGrafter"/>
</dbReference>
<dbReference type="PANTHER" id="PTHR43289:SF6">
    <property type="entry name" value="SERINE_THREONINE-PROTEIN KINASE NEKL-3"/>
    <property type="match status" value="1"/>
</dbReference>
<dbReference type="InterPro" id="IPR000719">
    <property type="entry name" value="Prot_kinase_dom"/>
</dbReference>
<feature type="domain" description="Protein kinase" evidence="6">
    <location>
        <begin position="50"/>
        <end position="288"/>
    </location>
</feature>
<sequence>MTEHSSQSAMKIRCPGCQRKLDVSELSPLSLFPCPHCGVEFRVPKWFQSILLEDILHEAAALHVYRALDTTLDREVCVKVITGGGRFSGEQLEAFLAVTRRMATIGHPQVVSVYACGRSDEGGAYAVQQYVRALSYASARERMEPALLQRCAAGIIGALMEADAAGICHGGLAPGNILFDEDCFVKVTDFGVARALGKDAGADPYASPEVRDGATATRASDMYSLAVVLYELATGRRPAEVGATTGKTEPLHVAHPGYSQAFGECLGRMLSKRPEDRPGSYNDVLKVLEEKSRAKQRPAKVLRGGGDLATGGLRPEDAAAHAAMTAPRRKSGRGATIVNVLLLGGLVALCALFLAYRLRQRRSDTMPITDTPSLTLPTALPTALEAATATAELQEAAGGTPAAGSGVTVTIGTAATIAPAVWASRPQPPDLDFTTTREENKRYLHAVPEALQETERERLRIVGSARDYLQQTMRYIGYDRGESGRIVLRNGRSYLGAIPRANEKGLTVRRRDHAAGDGDNSMQVGFEDLAWPQLWDIFAFYAEKRQDMASNKRQERAAAVDVFDDYLRLALLCDWYGFAEDSRRYAALAVAAQPGKEYLLRKYGLHGAGK</sequence>
<dbReference type="CDD" id="cd14014">
    <property type="entry name" value="STKc_PknB_like"/>
    <property type="match status" value="1"/>
</dbReference>
<keyword evidence="5" id="KW-0812">Transmembrane</keyword>
<dbReference type="SUPFAM" id="SSF56112">
    <property type="entry name" value="Protein kinase-like (PK-like)"/>
    <property type="match status" value="1"/>
</dbReference>
<accession>A0AAE4AMX5</accession>
<keyword evidence="1" id="KW-0808">Transferase</keyword>
<evidence type="ECO:0000259" key="6">
    <source>
        <dbReference type="PROSITE" id="PS50011"/>
    </source>
</evidence>
<protein>
    <submittedName>
        <fullName evidence="7">Ribosomal protein L37AE/L43A</fullName>
    </submittedName>
</protein>
<keyword evidence="7" id="KW-0689">Ribosomal protein</keyword>
<dbReference type="AlphaFoldDB" id="A0AAE4AMX5"/>
<dbReference type="PANTHER" id="PTHR43289">
    <property type="entry name" value="MITOGEN-ACTIVATED PROTEIN KINASE KINASE KINASE 20-RELATED"/>
    <property type="match status" value="1"/>
</dbReference>
<feature type="transmembrane region" description="Helical" evidence="5">
    <location>
        <begin position="337"/>
        <end position="356"/>
    </location>
</feature>
<dbReference type="Proteomes" id="UP001238163">
    <property type="component" value="Unassembled WGS sequence"/>
</dbReference>
<gene>
    <name evidence="7" type="ORF">J3R75_000942</name>
</gene>
<evidence type="ECO:0000256" key="3">
    <source>
        <dbReference type="ARBA" id="ARBA00022777"/>
    </source>
</evidence>
<dbReference type="Pfam" id="PF00069">
    <property type="entry name" value="Pkinase"/>
    <property type="match status" value="1"/>
</dbReference>
<keyword evidence="5" id="KW-0472">Membrane</keyword>
<evidence type="ECO:0000256" key="1">
    <source>
        <dbReference type="ARBA" id="ARBA00022679"/>
    </source>
</evidence>
<evidence type="ECO:0000256" key="4">
    <source>
        <dbReference type="ARBA" id="ARBA00022840"/>
    </source>
</evidence>
<dbReference type="GO" id="GO:0005840">
    <property type="term" value="C:ribosome"/>
    <property type="evidence" value="ECO:0007669"/>
    <property type="project" value="UniProtKB-KW"/>
</dbReference>
<keyword evidence="8" id="KW-1185">Reference proteome</keyword>
<dbReference type="RefSeq" id="WP_307260170.1">
    <property type="nucleotide sequence ID" value="NZ_JAUSVL010000001.1"/>
</dbReference>
<evidence type="ECO:0000313" key="7">
    <source>
        <dbReference type="EMBL" id="MDQ0288835.1"/>
    </source>
</evidence>
<comment type="caution">
    <text evidence="7">The sequence shown here is derived from an EMBL/GenBank/DDBJ whole genome shotgun (WGS) entry which is preliminary data.</text>
</comment>